<dbReference type="EMBL" id="KK104146">
    <property type="protein sequence ID" value="KIY94364.1"/>
    <property type="molecule type" value="Genomic_DNA"/>
</dbReference>
<evidence type="ECO:0000313" key="2">
    <source>
        <dbReference type="Proteomes" id="UP000054498"/>
    </source>
</evidence>
<name>A0A0D2LRP9_9CHLO</name>
<dbReference type="Proteomes" id="UP000054498">
    <property type="component" value="Unassembled WGS sequence"/>
</dbReference>
<dbReference type="GeneID" id="25731079"/>
<sequence>PKRKGCWLDDMKRRKADATRSKAVAAITRGAKARAAATGGDGGVDAAATVAGGGGGAGKAAAAAAAAVAGPGSHVVLFKFNEGYTNAVKRPLLVKELLDL</sequence>
<proteinExistence type="predicted"/>
<reference evidence="1 2" key="1">
    <citation type="journal article" date="2013" name="BMC Genomics">
        <title>Reconstruction of the lipid metabolism for the microalga Monoraphidium neglectum from its genome sequence reveals characteristics suitable for biofuel production.</title>
        <authorList>
            <person name="Bogen C."/>
            <person name="Al-Dilaimi A."/>
            <person name="Albersmeier A."/>
            <person name="Wichmann J."/>
            <person name="Grundmann M."/>
            <person name="Rupp O."/>
            <person name="Lauersen K.J."/>
            <person name="Blifernez-Klassen O."/>
            <person name="Kalinowski J."/>
            <person name="Goesmann A."/>
            <person name="Mussgnug J.H."/>
            <person name="Kruse O."/>
        </authorList>
    </citation>
    <scope>NUCLEOTIDE SEQUENCE [LARGE SCALE GENOMIC DNA]</scope>
    <source>
        <strain evidence="1 2">SAG 48.87</strain>
    </source>
</reference>
<dbReference type="RefSeq" id="XP_013893384.1">
    <property type="nucleotide sequence ID" value="XM_014037930.1"/>
</dbReference>
<gene>
    <name evidence="1" type="ORF">MNEG_13600</name>
</gene>
<accession>A0A0D2LRP9</accession>
<protein>
    <submittedName>
        <fullName evidence="1">Uncharacterized protein</fullName>
    </submittedName>
</protein>
<organism evidence="1 2">
    <name type="scientific">Monoraphidium neglectum</name>
    <dbReference type="NCBI Taxonomy" id="145388"/>
    <lineage>
        <taxon>Eukaryota</taxon>
        <taxon>Viridiplantae</taxon>
        <taxon>Chlorophyta</taxon>
        <taxon>core chlorophytes</taxon>
        <taxon>Chlorophyceae</taxon>
        <taxon>CS clade</taxon>
        <taxon>Sphaeropleales</taxon>
        <taxon>Selenastraceae</taxon>
        <taxon>Monoraphidium</taxon>
    </lineage>
</organism>
<keyword evidence="2" id="KW-1185">Reference proteome</keyword>
<feature type="non-terminal residue" evidence="1">
    <location>
        <position position="1"/>
    </location>
</feature>
<dbReference type="OrthoDB" id="2195431at2759"/>
<evidence type="ECO:0000313" key="1">
    <source>
        <dbReference type="EMBL" id="KIY94364.1"/>
    </source>
</evidence>
<dbReference type="STRING" id="145388.A0A0D2LRP9"/>
<dbReference type="KEGG" id="mng:MNEG_13600"/>
<dbReference type="AlphaFoldDB" id="A0A0D2LRP9"/>